<feature type="compositionally biased region" description="Polar residues" evidence="1">
    <location>
        <begin position="93"/>
        <end position="103"/>
    </location>
</feature>
<comment type="caution">
    <text evidence="4">The sequence shown here is derived from an EMBL/GenBank/DDBJ whole genome shotgun (WGS) entry which is preliminary data.</text>
</comment>
<evidence type="ECO:0000256" key="1">
    <source>
        <dbReference type="SAM" id="MobiDB-lite"/>
    </source>
</evidence>
<evidence type="ECO:0000313" key="5">
    <source>
        <dbReference type="Proteomes" id="UP000789390"/>
    </source>
</evidence>
<feature type="compositionally biased region" description="Low complexity" evidence="1">
    <location>
        <begin position="43"/>
        <end position="61"/>
    </location>
</feature>
<keyword evidence="2" id="KW-1133">Transmembrane helix</keyword>
<keyword evidence="2" id="KW-0812">Transmembrane</keyword>
<gene>
    <name evidence="4" type="ORF">DGAL_LOCUS2131</name>
</gene>
<keyword evidence="5" id="KW-1185">Reference proteome</keyword>
<sequence length="588" mass="63365">MKKMLLITLALVALAFAEEQKAEGRQMNWNNLNFATKPGYSQSYQQSSYGSDSSDMSGSPSVQNAQAKSSVNYQGLVSQSLDGQDINRDGSYSAPSNYGSNNDYGYEASPDTSYGNAVGYGYDYQKNLPTPSGRFYSMNNPSLSGNPVPNSYLRGMPRDLQDHPVSLLSSMQSGKLPYEQYQRPSVSYYNNSNSDQMTNRAGYDEDAPLGGISSSTSTGSMLSSTSMRNPISRQDDFSYGSVAGGYGSIPPATGYGNGAYGYGGSYASPGYSSNYRVPYGGYSSYGAPSYSNAGYSGAYGSPLYSGSGYGSSGSYGGYGTGGYGGAGGYGVGSGYGGVYGSGYGGGYGSYGGYGPNYGLQVGYGFQPSFYKKPKKAFHDWLKGKDVLPYGYGSGYGYGSNYATIPYDYYYDPPSIWHLSKFAMKTIFKSMFKPMFKWLPFCSPFFYARSDRSDDKHSSFVSALTAFLPIGLFLAAIVPNIVTVSAGRRKRSETGTKEEVKAAVDEATFPILDMISSFGVRSLQEPSCQSKIVCEIGRMGGLPEANVVQRALWFTANYVPERVSNLIGADKLFRQIRSQQCSEFMCSSD</sequence>
<keyword evidence="3" id="KW-0732">Signal</keyword>
<reference evidence="4" key="1">
    <citation type="submission" date="2021-11" db="EMBL/GenBank/DDBJ databases">
        <authorList>
            <person name="Schell T."/>
        </authorList>
    </citation>
    <scope>NUCLEOTIDE SEQUENCE</scope>
    <source>
        <strain evidence="4">M5</strain>
    </source>
</reference>
<feature type="compositionally biased region" description="Polar residues" evidence="1">
    <location>
        <begin position="62"/>
        <end position="82"/>
    </location>
</feature>
<dbReference type="OrthoDB" id="6372754at2759"/>
<evidence type="ECO:0000256" key="2">
    <source>
        <dbReference type="SAM" id="Phobius"/>
    </source>
</evidence>
<dbReference type="Proteomes" id="UP000789390">
    <property type="component" value="Unassembled WGS sequence"/>
</dbReference>
<name>A0A8J2RNV9_9CRUS</name>
<feature type="transmembrane region" description="Helical" evidence="2">
    <location>
        <begin position="459"/>
        <end position="481"/>
    </location>
</feature>
<dbReference type="AlphaFoldDB" id="A0A8J2RNV9"/>
<evidence type="ECO:0000313" key="4">
    <source>
        <dbReference type="EMBL" id="CAH0099960.1"/>
    </source>
</evidence>
<organism evidence="4 5">
    <name type="scientific">Daphnia galeata</name>
    <dbReference type="NCBI Taxonomy" id="27404"/>
    <lineage>
        <taxon>Eukaryota</taxon>
        <taxon>Metazoa</taxon>
        <taxon>Ecdysozoa</taxon>
        <taxon>Arthropoda</taxon>
        <taxon>Crustacea</taxon>
        <taxon>Branchiopoda</taxon>
        <taxon>Diplostraca</taxon>
        <taxon>Cladocera</taxon>
        <taxon>Anomopoda</taxon>
        <taxon>Daphniidae</taxon>
        <taxon>Daphnia</taxon>
    </lineage>
</organism>
<feature type="region of interest" description="Disordered" evidence="1">
    <location>
        <begin position="43"/>
        <end position="105"/>
    </location>
</feature>
<proteinExistence type="predicted"/>
<evidence type="ECO:0000256" key="3">
    <source>
        <dbReference type="SAM" id="SignalP"/>
    </source>
</evidence>
<protein>
    <submittedName>
        <fullName evidence="4">Uncharacterized protein</fullName>
    </submittedName>
</protein>
<accession>A0A8J2RNV9</accession>
<dbReference type="EMBL" id="CAKKLH010000028">
    <property type="protein sequence ID" value="CAH0099960.1"/>
    <property type="molecule type" value="Genomic_DNA"/>
</dbReference>
<feature type="chain" id="PRO_5035286866" evidence="3">
    <location>
        <begin position="18"/>
        <end position="588"/>
    </location>
</feature>
<feature type="signal peptide" evidence="3">
    <location>
        <begin position="1"/>
        <end position="17"/>
    </location>
</feature>
<keyword evidence="2" id="KW-0472">Membrane</keyword>